<dbReference type="PROSITE" id="PS50030">
    <property type="entry name" value="UBA"/>
    <property type="match status" value="1"/>
</dbReference>
<dbReference type="AlphaFoldDB" id="A2DWZ9"/>
<dbReference type="InParanoid" id="A2DWZ9"/>
<evidence type="ECO:0000256" key="1">
    <source>
        <dbReference type="SAM" id="MobiDB-lite"/>
    </source>
</evidence>
<dbReference type="RefSeq" id="XP_001327249.1">
    <property type="nucleotide sequence ID" value="XM_001327214.1"/>
</dbReference>
<evidence type="ECO:0000313" key="3">
    <source>
        <dbReference type="EMBL" id="EAY15026.1"/>
    </source>
</evidence>
<organism evidence="3 4">
    <name type="scientific">Trichomonas vaginalis (strain ATCC PRA-98 / G3)</name>
    <dbReference type="NCBI Taxonomy" id="412133"/>
    <lineage>
        <taxon>Eukaryota</taxon>
        <taxon>Metamonada</taxon>
        <taxon>Parabasalia</taxon>
        <taxon>Trichomonadida</taxon>
        <taxon>Trichomonadidae</taxon>
        <taxon>Trichomonas</taxon>
    </lineage>
</organism>
<feature type="compositionally biased region" description="Polar residues" evidence="1">
    <location>
        <begin position="370"/>
        <end position="387"/>
    </location>
</feature>
<dbReference type="KEGG" id="tva:4773026"/>
<feature type="compositionally biased region" description="Polar residues" evidence="1">
    <location>
        <begin position="253"/>
        <end position="265"/>
    </location>
</feature>
<dbReference type="SUPFAM" id="SSF54236">
    <property type="entry name" value="Ubiquitin-like"/>
    <property type="match status" value="1"/>
</dbReference>
<evidence type="ECO:0000313" key="4">
    <source>
        <dbReference type="Proteomes" id="UP000001542"/>
    </source>
</evidence>
<dbReference type="InterPro" id="IPR029071">
    <property type="entry name" value="Ubiquitin-like_domsf"/>
</dbReference>
<dbReference type="EMBL" id="DS113261">
    <property type="protein sequence ID" value="EAY15026.1"/>
    <property type="molecule type" value="Genomic_DNA"/>
</dbReference>
<protein>
    <submittedName>
        <fullName evidence="3">UBA/TS-N domain containing protein</fullName>
    </submittedName>
</protein>
<dbReference type="Gene3D" id="1.10.8.10">
    <property type="entry name" value="DNA helicase RuvA subunit, C-terminal domain"/>
    <property type="match status" value="1"/>
</dbReference>
<evidence type="ECO:0000259" key="2">
    <source>
        <dbReference type="PROSITE" id="PS50030"/>
    </source>
</evidence>
<proteinExistence type="predicted"/>
<dbReference type="SMR" id="A2DWZ9"/>
<accession>A2DWZ9</accession>
<feature type="region of interest" description="Disordered" evidence="1">
    <location>
        <begin position="219"/>
        <end position="265"/>
    </location>
</feature>
<dbReference type="VEuPathDB" id="TrichDB:TVAGG3_0184870"/>
<dbReference type="InterPro" id="IPR009060">
    <property type="entry name" value="UBA-like_sf"/>
</dbReference>
<dbReference type="Proteomes" id="UP000001542">
    <property type="component" value="Unassembled WGS sequence"/>
</dbReference>
<feature type="compositionally biased region" description="Polar residues" evidence="1">
    <location>
        <begin position="222"/>
        <end position="235"/>
    </location>
</feature>
<feature type="domain" description="UBA" evidence="2">
    <location>
        <begin position="127"/>
        <end position="171"/>
    </location>
</feature>
<dbReference type="VEuPathDB" id="TrichDB:TVAG_019260"/>
<dbReference type="InterPro" id="IPR015940">
    <property type="entry name" value="UBA"/>
</dbReference>
<dbReference type="SUPFAM" id="SSF46934">
    <property type="entry name" value="UBA-like"/>
    <property type="match status" value="1"/>
</dbReference>
<gene>
    <name evidence="3" type="ORF">TVAG_019260</name>
</gene>
<reference evidence="3" key="2">
    <citation type="journal article" date="2007" name="Science">
        <title>Draft genome sequence of the sexually transmitted pathogen Trichomonas vaginalis.</title>
        <authorList>
            <person name="Carlton J.M."/>
            <person name="Hirt R.P."/>
            <person name="Silva J.C."/>
            <person name="Delcher A.L."/>
            <person name="Schatz M."/>
            <person name="Zhao Q."/>
            <person name="Wortman J.R."/>
            <person name="Bidwell S.L."/>
            <person name="Alsmark U.C.M."/>
            <person name="Besteiro S."/>
            <person name="Sicheritz-Ponten T."/>
            <person name="Noel C.J."/>
            <person name="Dacks J.B."/>
            <person name="Foster P.G."/>
            <person name="Simillion C."/>
            <person name="Van de Peer Y."/>
            <person name="Miranda-Saavedra D."/>
            <person name="Barton G.J."/>
            <person name="Westrop G.D."/>
            <person name="Mueller S."/>
            <person name="Dessi D."/>
            <person name="Fiori P.L."/>
            <person name="Ren Q."/>
            <person name="Paulsen I."/>
            <person name="Zhang H."/>
            <person name="Bastida-Corcuera F.D."/>
            <person name="Simoes-Barbosa A."/>
            <person name="Brown M.T."/>
            <person name="Hayes R.D."/>
            <person name="Mukherjee M."/>
            <person name="Okumura C.Y."/>
            <person name="Schneider R."/>
            <person name="Smith A.J."/>
            <person name="Vanacova S."/>
            <person name="Villalvazo M."/>
            <person name="Haas B.J."/>
            <person name="Pertea M."/>
            <person name="Feldblyum T.V."/>
            <person name="Utterback T.R."/>
            <person name="Shu C.L."/>
            <person name="Osoegawa K."/>
            <person name="de Jong P.J."/>
            <person name="Hrdy I."/>
            <person name="Horvathova L."/>
            <person name="Zubacova Z."/>
            <person name="Dolezal P."/>
            <person name="Malik S.B."/>
            <person name="Logsdon J.M. Jr."/>
            <person name="Henze K."/>
            <person name="Gupta A."/>
            <person name="Wang C.C."/>
            <person name="Dunne R.L."/>
            <person name="Upcroft J.A."/>
            <person name="Upcroft P."/>
            <person name="White O."/>
            <person name="Salzberg S.L."/>
            <person name="Tang P."/>
            <person name="Chiu C.-H."/>
            <person name="Lee Y.-S."/>
            <person name="Embley T.M."/>
            <person name="Coombs G.H."/>
            <person name="Mottram J.C."/>
            <person name="Tachezy J."/>
            <person name="Fraser-Liggett C.M."/>
            <person name="Johnson P.J."/>
        </authorList>
    </citation>
    <scope>NUCLEOTIDE SEQUENCE [LARGE SCALE GENOMIC DNA]</scope>
    <source>
        <strain evidence="3">G3</strain>
    </source>
</reference>
<reference evidence="3" key="1">
    <citation type="submission" date="2006-10" db="EMBL/GenBank/DDBJ databases">
        <authorList>
            <person name="Amadeo P."/>
            <person name="Zhao Q."/>
            <person name="Wortman J."/>
            <person name="Fraser-Liggett C."/>
            <person name="Carlton J."/>
        </authorList>
    </citation>
    <scope>NUCLEOTIDE SEQUENCE</scope>
    <source>
        <strain evidence="3">G3</strain>
    </source>
</reference>
<dbReference type="CDD" id="cd17039">
    <property type="entry name" value="Ubl_ubiquitin_like"/>
    <property type="match status" value="1"/>
</dbReference>
<sequence length="396" mass="44492">MQVHISSAASVNFTLYALDNTTIDNIATKVGKKLNKIPATLMFFYKGKSLSRNQKLSDIKYVEGDTITMQCLLNEDNKTKINFDAYDIMGHMALNFLQKQLFSSPEIIRTAKAIYSKEHRNPEIQRTTDPENFAELVSQLEALGFPSVRCANALRRADFCIDLAASLLMDNQEGIQELTEIIDLVQCVEDTDSLTKVESIQTPPRYQGVFYIPDDYLETDETSPLQDENQPQYDQEYSDEESYSPAPPRVIRSTDSIPSISRNSPPKYSNTLILYSSDDDSEEYDELQITPPLKPAFTMKPTMEPPKFFEEPPKPTCSTAKNPLQTPKRVKPTPKVPMASPKNIIPPMRASMTIPTPNKGSPQAPIKKVTSVQKVSNRLSTATSKVRSSLPKLQRP</sequence>
<keyword evidence="4" id="KW-1185">Reference proteome</keyword>
<name>A2DWZ9_TRIV3</name>
<dbReference type="Gene3D" id="3.10.20.90">
    <property type="entry name" value="Phosphatidylinositol 3-kinase Catalytic Subunit, Chain A, domain 1"/>
    <property type="match status" value="1"/>
</dbReference>
<feature type="region of interest" description="Disordered" evidence="1">
    <location>
        <begin position="308"/>
        <end position="396"/>
    </location>
</feature>